<dbReference type="PROSITE" id="PS51720">
    <property type="entry name" value="G_AIG1"/>
    <property type="match status" value="1"/>
</dbReference>
<evidence type="ECO:0000256" key="2">
    <source>
        <dbReference type="ARBA" id="ARBA00022741"/>
    </source>
</evidence>
<feature type="compositionally biased region" description="Basic residues" evidence="4">
    <location>
        <begin position="626"/>
        <end position="636"/>
    </location>
</feature>
<feature type="region of interest" description="Disordered" evidence="4">
    <location>
        <begin position="511"/>
        <end position="549"/>
    </location>
</feature>
<dbReference type="Pfam" id="PF04548">
    <property type="entry name" value="AIG1"/>
    <property type="match status" value="1"/>
</dbReference>
<evidence type="ECO:0000256" key="3">
    <source>
        <dbReference type="ARBA" id="ARBA00023134"/>
    </source>
</evidence>
<reference evidence="6 7" key="1">
    <citation type="submission" date="2019-06" db="EMBL/GenBank/DDBJ databases">
        <title>A chromosome-scale genome assembly of the striped catfish, Pangasianodon hypophthalmus.</title>
        <authorList>
            <person name="Wen M."/>
            <person name="Zahm M."/>
            <person name="Roques C."/>
            <person name="Cabau C."/>
            <person name="Klopp C."/>
            <person name="Donnadieu C."/>
            <person name="Jouanno E."/>
            <person name="Avarre J.-C."/>
            <person name="Campet M."/>
            <person name="Ha T.T.T."/>
            <person name="Dugue R."/>
            <person name="Lampietro C."/>
            <person name="Louis A."/>
            <person name="Herpin A."/>
            <person name="Echchiki A."/>
            <person name="Berthelot C."/>
            <person name="Parey E."/>
            <person name="Roest-Crollius H."/>
            <person name="Braasch I."/>
            <person name="Postlethwait J."/>
            <person name="Bobe J."/>
            <person name="Montfort J."/>
            <person name="Bouchez O."/>
            <person name="Begum T."/>
            <person name="Schartl M."/>
            <person name="Guiguen Y."/>
        </authorList>
    </citation>
    <scope>NUCLEOTIDE SEQUENCE [LARGE SCALE GENOMIC DNA]</scope>
    <source>
        <strain evidence="6 7">Indonesia</strain>
        <tissue evidence="6">Blood</tissue>
    </source>
</reference>
<evidence type="ECO:0000313" key="7">
    <source>
        <dbReference type="Proteomes" id="UP000327468"/>
    </source>
</evidence>
<sequence length="991" mass="115175">MKMAKKKQRFQLILMGEEWTGKSSAGNTMLGRTVFKVDSDTEHVIQCSGVTEGKHVSVVDTPGWDPRCSPDVPLKMLKKGHISLMCQGFHVLLLTIPISQNLKWNQKVAQRLSNALRLFNDDIWKHTMLLFTRADLLHSTGLEEYLKGSGRPFQSLVEKCERRYRVLNNHKGNDHKQVRELLEKIEQMVQENNGQSLQLVTSEQEVGTLRQNRQLVERCSKLEEHIGRESCFRLEEYMFKSLSPEENDPPNPTELPEENSTCILQSKSEMSHPDDVQDAAFEYNHIQDEDTESTSDLCSESPAEINRDLGMSSDDDGDTETSDVDQTEKNTCTEVEETGVDRIPGDEEKSKKHLQHSTLQKNTPRTWDNSWDLSITCYFYSDVSNHQQNVVMTCVLQVSVCWRKMKPSYQTDWISFTVCGDNWLFIMVLCLFVRYLCLINKTYEISKETGNQTMNTLVSGSGLSKENQAAFDPLLWHNGNNRPQSLDGEITQCIKMKDADEDEELSQYIHKGEDDDDEDDEEQSQQIIGTNEEIPHQSKRGDNEIPQHDCNEFGENILQQRKSVDDDHALILTSLQRSINEDEKQILQNNGRDYEETDQQSNVDEGEEILKLNRMDDDISRISNRRGSVKKTRRKTKTVEYEKTHKYSTRGHKEKMPQHHRKGNHKEIPQQSKRHKDEEISKDTIEDMEEIPQNNRRGDQKEIPQCNTRDDEQEIPQNNTRVNRRHYEEEIPQCNRDRDNEEIPKHSRRTDNEEIHCHKRKGDDGDTYQHLKSACDHEKIPRYNSSGLDDEIPPYIKREDGKELPQQRRKRDNDEIPQYSRKGNEKEIPQHTSVGDDEEIKETPEQQVEGIVKIRSANKKIHHKWHRNQQTKDLNNFAGTKDEEKNTNRIHQVERRQQSPEARAASSSKLNHKGLREAEQKLAMRRVESGGTRKLVRSQSMDFLYLRYAGAEDTRQHGGMRKMKRTKSLERFIVFNMKEEKTAVNKALPKS</sequence>
<dbReference type="Gene3D" id="3.40.50.300">
    <property type="entry name" value="P-loop containing nucleotide triphosphate hydrolases"/>
    <property type="match status" value="1"/>
</dbReference>
<organism evidence="6 7">
    <name type="scientific">Pangasianodon hypophthalmus</name>
    <name type="common">Striped catfish</name>
    <name type="synonym">Helicophagus hypophthalmus</name>
    <dbReference type="NCBI Taxonomy" id="310915"/>
    <lineage>
        <taxon>Eukaryota</taxon>
        <taxon>Metazoa</taxon>
        <taxon>Chordata</taxon>
        <taxon>Craniata</taxon>
        <taxon>Vertebrata</taxon>
        <taxon>Euteleostomi</taxon>
        <taxon>Actinopterygii</taxon>
        <taxon>Neopterygii</taxon>
        <taxon>Teleostei</taxon>
        <taxon>Ostariophysi</taxon>
        <taxon>Siluriformes</taxon>
        <taxon>Pangasiidae</taxon>
        <taxon>Pangasianodon</taxon>
    </lineage>
</organism>
<feature type="region of interest" description="Disordered" evidence="4">
    <location>
        <begin position="305"/>
        <end position="363"/>
    </location>
</feature>
<dbReference type="InterPro" id="IPR045058">
    <property type="entry name" value="GIMA/IAN/Toc"/>
</dbReference>
<feature type="compositionally biased region" description="Basic residues" evidence="4">
    <location>
        <begin position="860"/>
        <end position="869"/>
    </location>
</feature>
<feature type="compositionally biased region" description="Acidic residues" evidence="4">
    <location>
        <begin position="313"/>
        <end position="325"/>
    </location>
</feature>
<protein>
    <recommendedName>
        <fullName evidence="5">AIG1-type G domain-containing protein</fullName>
    </recommendedName>
</protein>
<feature type="compositionally biased region" description="Basic and acidic residues" evidence="4">
    <location>
        <begin position="880"/>
        <end position="898"/>
    </location>
</feature>
<dbReference type="InterPro" id="IPR027417">
    <property type="entry name" value="P-loop_NTPase"/>
</dbReference>
<dbReference type="GO" id="GO:0005525">
    <property type="term" value="F:GTP binding"/>
    <property type="evidence" value="ECO:0007669"/>
    <property type="project" value="UniProtKB-KW"/>
</dbReference>
<feature type="compositionally biased region" description="Basic residues" evidence="4">
    <location>
        <begin position="646"/>
        <end position="664"/>
    </location>
</feature>
<dbReference type="PANTHER" id="PTHR10903">
    <property type="entry name" value="GTPASE, IMAP FAMILY MEMBER-RELATED"/>
    <property type="match status" value="1"/>
</dbReference>
<dbReference type="EMBL" id="VFJC01000005">
    <property type="protein sequence ID" value="KAB5578983.1"/>
    <property type="molecule type" value="Genomic_DNA"/>
</dbReference>
<evidence type="ECO:0000256" key="1">
    <source>
        <dbReference type="ARBA" id="ARBA00008535"/>
    </source>
</evidence>
<comment type="caution">
    <text evidence="6">The sequence shown here is derived from an EMBL/GenBank/DDBJ whole genome shotgun (WGS) entry which is preliminary data.</text>
</comment>
<keyword evidence="2" id="KW-0547">Nucleotide-binding</keyword>
<feature type="region of interest" description="Disordered" evidence="4">
    <location>
        <begin position="626"/>
        <end position="848"/>
    </location>
</feature>
<evidence type="ECO:0000259" key="5">
    <source>
        <dbReference type="PROSITE" id="PS51720"/>
    </source>
</evidence>
<feature type="compositionally biased region" description="Basic and acidic residues" evidence="4">
    <location>
        <begin position="796"/>
        <end position="814"/>
    </location>
</feature>
<keyword evidence="7" id="KW-1185">Reference proteome</keyword>
<proteinExistence type="inferred from homology"/>
<evidence type="ECO:0000256" key="4">
    <source>
        <dbReference type="SAM" id="MobiDB-lite"/>
    </source>
</evidence>
<feature type="compositionally biased region" description="Basic and acidic residues" evidence="4">
    <location>
        <begin position="533"/>
        <end position="549"/>
    </location>
</feature>
<dbReference type="Proteomes" id="UP000327468">
    <property type="component" value="Chromosome 4"/>
</dbReference>
<accession>A0A5N5PIX8</accession>
<name>A0A5N5PIX8_PANHP</name>
<feature type="domain" description="AIG1-type G" evidence="5">
    <location>
        <begin position="7"/>
        <end position="206"/>
    </location>
</feature>
<keyword evidence="3" id="KW-0342">GTP-binding</keyword>
<feature type="compositionally biased region" description="Basic and acidic residues" evidence="4">
    <location>
        <begin position="339"/>
        <end position="350"/>
    </location>
</feature>
<dbReference type="InterPro" id="IPR006703">
    <property type="entry name" value="G_AIG1"/>
</dbReference>
<dbReference type="SUPFAM" id="SSF52540">
    <property type="entry name" value="P-loop containing nucleoside triphosphate hydrolases"/>
    <property type="match status" value="1"/>
</dbReference>
<gene>
    <name evidence="6" type="ORF">PHYPO_G00189320</name>
</gene>
<feature type="compositionally biased region" description="Acidic residues" evidence="4">
    <location>
        <begin position="514"/>
        <end position="523"/>
    </location>
</feature>
<comment type="similarity">
    <text evidence="1">Belongs to the TRAFAC class TrmE-Era-EngA-EngB-Septin-like GTPase superfamily. AIG1/Toc34/Toc159-like paraseptin GTPase family. IAN subfamily.</text>
</comment>
<feature type="region of interest" description="Disordered" evidence="4">
    <location>
        <begin position="860"/>
        <end position="911"/>
    </location>
</feature>
<feature type="compositionally biased region" description="Basic and acidic residues" evidence="4">
    <location>
        <begin position="675"/>
        <end position="685"/>
    </location>
</feature>
<evidence type="ECO:0000313" key="6">
    <source>
        <dbReference type="EMBL" id="KAB5578983.1"/>
    </source>
</evidence>
<dbReference type="PANTHER" id="PTHR10903:SF168">
    <property type="entry name" value="GTPASE IMAP FAMILY MEMBER 4-RELATED"/>
    <property type="match status" value="1"/>
</dbReference>
<dbReference type="AlphaFoldDB" id="A0A5N5PIX8"/>
<feature type="compositionally biased region" description="Basic and acidic residues" evidence="4">
    <location>
        <begin position="725"/>
        <end position="781"/>
    </location>
</feature>